<dbReference type="SUPFAM" id="SSF55729">
    <property type="entry name" value="Acyl-CoA N-acyltransferases (Nat)"/>
    <property type="match status" value="1"/>
</dbReference>
<dbReference type="PANTHER" id="PTHR43441:SF11">
    <property type="entry name" value="RIBOSOMAL-PROTEIN-SERINE ACETYLTRANSFERASE"/>
    <property type="match status" value="1"/>
</dbReference>
<organism evidence="2 3">
    <name type="scientific">Microbacterium mitrae</name>
    <dbReference type="NCBI Taxonomy" id="664640"/>
    <lineage>
        <taxon>Bacteria</taxon>
        <taxon>Bacillati</taxon>
        <taxon>Actinomycetota</taxon>
        <taxon>Actinomycetes</taxon>
        <taxon>Micrococcales</taxon>
        <taxon>Microbacteriaceae</taxon>
        <taxon>Microbacterium</taxon>
    </lineage>
</organism>
<dbReference type="Proteomes" id="UP000321196">
    <property type="component" value="Unassembled WGS sequence"/>
</dbReference>
<dbReference type="EMBL" id="VRSW01000001">
    <property type="protein sequence ID" value="TXK05970.1"/>
    <property type="molecule type" value="Genomic_DNA"/>
</dbReference>
<dbReference type="GO" id="GO:1990189">
    <property type="term" value="F:protein N-terminal-serine acetyltransferase activity"/>
    <property type="evidence" value="ECO:0007669"/>
    <property type="project" value="TreeGrafter"/>
</dbReference>
<dbReference type="InterPro" id="IPR016181">
    <property type="entry name" value="Acyl_CoA_acyltransferase"/>
</dbReference>
<reference evidence="2 3" key="1">
    <citation type="submission" date="2019-08" db="EMBL/GenBank/DDBJ databases">
        <authorList>
            <person name="Dong K."/>
        </authorList>
    </citation>
    <scope>NUCLEOTIDE SEQUENCE [LARGE SCALE GENOMIC DNA]</scope>
    <source>
        <strain evidence="2 3">M4-8</strain>
    </source>
</reference>
<feature type="domain" description="N-acetyltransferase" evidence="1">
    <location>
        <begin position="12"/>
        <end position="180"/>
    </location>
</feature>
<keyword evidence="3" id="KW-1185">Reference proteome</keyword>
<dbReference type="PANTHER" id="PTHR43441">
    <property type="entry name" value="RIBOSOMAL-PROTEIN-SERINE ACETYLTRANSFERASE"/>
    <property type="match status" value="1"/>
</dbReference>
<proteinExistence type="predicted"/>
<dbReference type="RefSeq" id="WP_222705886.1">
    <property type="nucleotide sequence ID" value="NZ_BAAARG010000001.1"/>
</dbReference>
<sequence length="180" mass="19633">MQPLAKFAAHKIVLRPMVLDDAATFASWATDATFCDHADWTTQSSSHFLVPWWRAQITSPPPDLLRLAAVLGDDIVGYVDLHGDTASTRELGFVIGPSTRWGQRLGTAAALAGLAYGFEQVGLSSIWAEALHANAASVRILQRLGMTYTGEGEAAVFAGSPSTYAQYALTRMDWLRHDRR</sequence>
<dbReference type="PROSITE" id="PS51186">
    <property type="entry name" value="GNAT"/>
    <property type="match status" value="1"/>
</dbReference>
<dbReference type="GO" id="GO:0008999">
    <property type="term" value="F:protein-N-terminal-alanine acetyltransferase activity"/>
    <property type="evidence" value="ECO:0007669"/>
    <property type="project" value="TreeGrafter"/>
</dbReference>
<protein>
    <submittedName>
        <fullName evidence="2">GNAT family N-acetyltransferase</fullName>
    </submittedName>
</protein>
<dbReference type="GO" id="GO:0005737">
    <property type="term" value="C:cytoplasm"/>
    <property type="evidence" value="ECO:0007669"/>
    <property type="project" value="TreeGrafter"/>
</dbReference>
<dbReference type="Gene3D" id="3.40.630.30">
    <property type="match status" value="1"/>
</dbReference>
<dbReference type="Pfam" id="PF13302">
    <property type="entry name" value="Acetyltransf_3"/>
    <property type="match status" value="1"/>
</dbReference>
<evidence type="ECO:0000313" key="3">
    <source>
        <dbReference type="Proteomes" id="UP000321196"/>
    </source>
</evidence>
<gene>
    <name evidence="2" type="ORF">FVP60_03065</name>
</gene>
<dbReference type="AlphaFoldDB" id="A0A5C8HPA3"/>
<dbReference type="InterPro" id="IPR051908">
    <property type="entry name" value="Ribosomal_N-acetyltransferase"/>
</dbReference>
<name>A0A5C8HPA3_9MICO</name>
<keyword evidence="2" id="KW-0808">Transferase</keyword>
<evidence type="ECO:0000313" key="2">
    <source>
        <dbReference type="EMBL" id="TXK05970.1"/>
    </source>
</evidence>
<accession>A0A5C8HPA3</accession>
<evidence type="ECO:0000259" key="1">
    <source>
        <dbReference type="PROSITE" id="PS51186"/>
    </source>
</evidence>
<dbReference type="InterPro" id="IPR000182">
    <property type="entry name" value="GNAT_dom"/>
</dbReference>
<comment type="caution">
    <text evidence="2">The sequence shown here is derived from an EMBL/GenBank/DDBJ whole genome shotgun (WGS) entry which is preliminary data.</text>
</comment>